<dbReference type="PROSITE" id="PS51257">
    <property type="entry name" value="PROKAR_LIPOPROTEIN"/>
    <property type="match status" value="1"/>
</dbReference>
<dbReference type="KEGG" id="xba:C7S18_19710"/>
<feature type="transmembrane region" description="Helical" evidence="2">
    <location>
        <begin position="73"/>
        <end position="98"/>
    </location>
</feature>
<reference evidence="3 4" key="1">
    <citation type="submission" date="2018-03" db="EMBL/GenBank/DDBJ databases">
        <title>Ahniella affigens gen. nov., sp. nov., a gammaproteobacterium isolated from sandy soil near a stream.</title>
        <authorList>
            <person name="Ko Y."/>
            <person name="Kim J.-H."/>
        </authorList>
    </citation>
    <scope>NUCLEOTIDE SEQUENCE [LARGE SCALE GENOMIC DNA]</scope>
    <source>
        <strain evidence="3 4">D13</strain>
    </source>
</reference>
<proteinExistence type="predicted"/>
<keyword evidence="2" id="KW-1133">Transmembrane helix</keyword>
<dbReference type="AlphaFoldDB" id="A0A2P1PWN4"/>
<evidence type="ECO:0000313" key="3">
    <source>
        <dbReference type="EMBL" id="AVP99253.1"/>
    </source>
</evidence>
<name>A0A2P1PWN4_9GAMM</name>
<dbReference type="EMBL" id="CP027860">
    <property type="protein sequence ID" value="AVP99253.1"/>
    <property type="molecule type" value="Genomic_DNA"/>
</dbReference>
<evidence type="ECO:0000313" key="4">
    <source>
        <dbReference type="Proteomes" id="UP000241074"/>
    </source>
</evidence>
<evidence type="ECO:0000256" key="1">
    <source>
        <dbReference type="SAM" id="MobiDB-lite"/>
    </source>
</evidence>
<feature type="region of interest" description="Disordered" evidence="1">
    <location>
        <begin position="326"/>
        <end position="347"/>
    </location>
</feature>
<dbReference type="Proteomes" id="UP000241074">
    <property type="component" value="Chromosome"/>
</dbReference>
<organism evidence="3 4">
    <name type="scientific">Ahniella affigens</name>
    <dbReference type="NCBI Taxonomy" id="2021234"/>
    <lineage>
        <taxon>Bacteria</taxon>
        <taxon>Pseudomonadati</taxon>
        <taxon>Pseudomonadota</taxon>
        <taxon>Gammaproteobacteria</taxon>
        <taxon>Lysobacterales</taxon>
        <taxon>Rhodanobacteraceae</taxon>
        <taxon>Ahniella</taxon>
    </lineage>
</organism>
<accession>A0A2P1PWN4</accession>
<dbReference type="RefSeq" id="WP_106893173.1">
    <property type="nucleotide sequence ID" value="NZ_CP027860.1"/>
</dbReference>
<feature type="transmembrane region" description="Helical" evidence="2">
    <location>
        <begin position="45"/>
        <end position="67"/>
    </location>
</feature>
<protein>
    <submittedName>
        <fullName evidence="3">Uncharacterized protein</fullName>
    </submittedName>
</protein>
<feature type="transmembrane region" description="Helical" evidence="2">
    <location>
        <begin position="14"/>
        <end position="33"/>
    </location>
</feature>
<reference evidence="3 4" key="2">
    <citation type="submission" date="2018-03" db="EMBL/GenBank/DDBJ databases">
        <authorList>
            <person name="Keele B.F."/>
        </authorList>
    </citation>
    <scope>NUCLEOTIDE SEQUENCE [LARGE SCALE GENOMIC DNA]</scope>
    <source>
        <strain evidence="3 4">D13</strain>
    </source>
</reference>
<sequence>MTIEAKGASSFGSAWPWIVGCLVLCIGAFFQAVTDMASGPAFVGAFMSGVSGTATVALIIALPFWFVTRKASAVQGVFIAVVLLIAFGQFAKFASWVVDVSASRRIAEIRADWIRAIHKEAKDESFRYSEWQQRTDRVNALVNAQRETSLTPQMEQLVRITKQHLVASTDDELRLVGAIVEFSRADPLNSVDIDQPGALNQRIARTQLLIDESRRYQRHLAGQIADIEQRLTASGMSTHARADFLQSSRDRSEPLLKQLDELCEARAQWGAEIIRYLTILKDQQGGWSIKDDGTFVFEDDSRVDEFNKVVRRINKGREIVSRLETAADAAIDPDQPSRKPKQPIPKQ</sequence>
<gene>
    <name evidence="3" type="ORF">C7S18_19710</name>
</gene>
<keyword evidence="4" id="KW-1185">Reference proteome</keyword>
<keyword evidence="2" id="KW-0472">Membrane</keyword>
<evidence type="ECO:0000256" key="2">
    <source>
        <dbReference type="SAM" id="Phobius"/>
    </source>
</evidence>
<keyword evidence="2" id="KW-0812">Transmembrane</keyword>